<feature type="region of interest" description="Disordered" evidence="1">
    <location>
        <begin position="366"/>
        <end position="397"/>
    </location>
</feature>
<name>A0A7S3W3U3_EMIHU</name>
<dbReference type="GO" id="GO:0003779">
    <property type="term" value="F:actin binding"/>
    <property type="evidence" value="ECO:0007669"/>
    <property type="project" value="InterPro"/>
</dbReference>
<feature type="compositionally biased region" description="Polar residues" evidence="1">
    <location>
        <begin position="243"/>
        <end position="254"/>
    </location>
</feature>
<feature type="compositionally biased region" description="Pro residues" evidence="1">
    <location>
        <begin position="86"/>
        <end position="97"/>
    </location>
</feature>
<protein>
    <recommendedName>
        <fullName evidence="2">WH2 domain-containing protein</fullName>
    </recommendedName>
</protein>
<dbReference type="InterPro" id="IPR003124">
    <property type="entry name" value="WH2_dom"/>
</dbReference>
<feature type="compositionally biased region" description="Pro residues" evidence="1">
    <location>
        <begin position="121"/>
        <end position="142"/>
    </location>
</feature>
<evidence type="ECO:0000259" key="2">
    <source>
        <dbReference type="PROSITE" id="PS51082"/>
    </source>
</evidence>
<feature type="region of interest" description="Disordered" evidence="1">
    <location>
        <begin position="1"/>
        <end position="353"/>
    </location>
</feature>
<feature type="compositionally biased region" description="Polar residues" evidence="1">
    <location>
        <begin position="1"/>
        <end position="10"/>
    </location>
</feature>
<reference evidence="3" key="1">
    <citation type="submission" date="2021-01" db="EMBL/GenBank/DDBJ databases">
        <authorList>
            <person name="Corre E."/>
            <person name="Pelletier E."/>
            <person name="Niang G."/>
            <person name="Scheremetjew M."/>
            <person name="Finn R."/>
            <person name="Kale V."/>
            <person name="Holt S."/>
            <person name="Cochrane G."/>
            <person name="Meng A."/>
            <person name="Brown T."/>
            <person name="Cohen L."/>
        </authorList>
    </citation>
    <scope>NUCLEOTIDE SEQUENCE</scope>
    <source>
        <strain evidence="3">379</strain>
    </source>
</reference>
<dbReference type="AlphaFoldDB" id="A0A7S3W3U3"/>
<feature type="compositionally biased region" description="Low complexity" evidence="1">
    <location>
        <begin position="98"/>
        <end position="108"/>
    </location>
</feature>
<feature type="compositionally biased region" description="Pro residues" evidence="1">
    <location>
        <begin position="150"/>
        <end position="169"/>
    </location>
</feature>
<feature type="domain" description="WH2" evidence="2">
    <location>
        <begin position="4"/>
        <end position="21"/>
    </location>
</feature>
<feature type="compositionally biased region" description="Pro residues" evidence="1">
    <location>
        <begin position="296"/>
        <end position="306"/>
    </location>
</feature>
<proteinExistence type="predicted"/>
<gene>
    <name evidence="3" type="ORF">EHUX00137_LOCUS7995</name>
</gene>
<dbReference type="EMBL" id="HBIR01011116">
    <property type="protein sequence ID" value="CAE0534948.1"/>
    <property type="molecule type" value="Transcribed_RNA"/>
</dbReference>
<evidence type="ECO:0000256" key="1">
    <source>
        <dbReference type="SAM" id="MobiDB-lite"/>
    </source>
</evidence>
<dbReference type="PROSITE" id="PS51082">
    <property type="entry name" value="WH2"/>
    <property type="match status" value="1"/>
</dbReference>
<sequence length="397" mass="40333">MTSMDNSLLAQIQRGRELKKTAPPTSPAPALGKIVDTDISHRHGTDDRAATTRPPPGGMFAGGFPTLRKVGGPVSDLRQATEPQKRPLPPPPHPPAPSATAANPRAAPRQPPPLQDILSKPLPPAQPAPPSSAPQRPPPPPTAATTPSGASPPPRPTLPPRPPPPPLPGNVPSLDTLPVRRESSELSALPTERREKPAATAAGTTTRYSLGWPPPSSLPPPPKACRAKKVFPSAALRCGESASAKNRGSRTALSTPPLPPRPGGGPRGDGCGTLSTAEPRAVCPPPPFKAAERSPAKPPPPPPRPQTLPSGAPVSGSRPQPPKPLGSGGGGGGSDDGAGGDDGGGVAGGCGEAGVAPLLSLQAKLGEAKAEPKTRLPHSTLCPRWTMPLPSHPTQAR</sequence>
<feature type="compositionally biased region" description="Gly residues" evidence="1">
    <location>
        <begin position="326"/>
        <end position="352"/>
    </location>
</feature>
<feature type="compositionally biased region" description="Basic and acidic residues" evidence="1">
    <location>
        <begin position="35"/>
        <end position="50"/>
    </location>
</feature>
<organism evidence="3">
    <name type="scientific">Emiliania huxleyi</name>
    <name type="common">Coccolithophore</name>
    <name type="synonym">Pontosphaera huxleyi</name>
    <dbReference type="NCBI Taxonomy" id="2903"/>
    <lineage>
        <taxon>Eukaryota</taxon>
        <taxon>Haptista</taxon>
        <taxon>Haptophyta</taxon>
        <taxon>Prymnesiophyceae</taxon>
        <taxon>Isochrysidales</taxon>
        <taxon>Noelaerhabdaceae</taxon>
        <taxon>Emiliania</taxon>
    </lineage>
</organism>
<accession>A0A7S3W3U3</accession>
<feature type="compositionally biased region" description="Pro residues" evidence="1">
    <location>
        <begin position="212"/>
        <end position="223"/>
    </location>
</feature>
<evidence type="ECO:0000313" key="3">
    <source>
        <dbReference type="EMBL" id="CAE0534948.1"/>
    </source>
</evidence>